<dbReference type="InterPro" id="IPR011042">
    <property type="entry name" value="6-blade_b-propeller_TolB-like"/>
</dbReference>
<keyword evidence="4" id="KW-0249">Electron transport</keyword>
<reference evidence="10 11" key="1">
    <citation type="submission" date="2021-03" db="EMBL/GenBank/DDBJ databases">
        <title>novel species isolated from a fishpond in China.</title>
        <authorList>
            <person name="Lu H."/>
            <person name="Cai Z."/>
        </authorList>
    </citation>
    <scope>NUCLEOTIDE SEQUENCE [LARGE SCALE GENOMIC DNA]</scope>
    <source>
        <strain evidence="10 11">YJ13C</strain>
    </source>
</reference>
<dbReference type="PANTHER" id="PTHR19328">
    <property type="entry name" value="HEDGEHOG-INTERACTING PROTEIN"/>
    <property type="match status" value="1"/>
</dbReference>
<comment type="caution">
    <text evidence="10">The sequence shown here is derived from an EMBL/GenBank/DDBJ whole genome shotgun (WGS) entry which is preliminary data.</text>
</comment>
<accession>A0ABS3CB96</accession>
<evidence type="ECO:0000256" key="3">
    <source>
        <dbReference type="ARBA" id="ARBA00022723"/>
    </source>
</evidence>
<dbReference type="SUPFAM" id="SSF46626">
    <property type="entry name" value="Cytochrome c"/>
    <property type="match status" value="1"/>
</dbReference>
<dbReference type="Pfam" id="PF18911">
    <property type="entry name" value="PKD_4"/>
    <property type="match status" value="1"/>
</dbReference>
<dbReference type="Gene3D" id="2.60.40.10">
    <property type="entry name" value="Immunoglobulins"/>
    <property type="match status" value="1"/>
</dbReference>
<evidence type="ECO:0000313" key="10">
    <source>
        <dbReference type="EMBL" id="MBN7814386.1"/>
    </source>
</evidence>
<dbReference type="Gene3D" id="1.10.760.10">
    <property type="entry name" value="Cytochrome c-like domain"/>
    <property type="match status" value="1"/>
</dbReference>
<keyword evidence="11" id="KW-1185">Reference proteome</keyword>
<dbReference type="InterPro" id="IPR005084">
    <property type="entry name" value="CBM6"/>
</dbReference>
<dbReference type="SUPFAM" id="SSF49299">
    <property type="entry name" value="PKD domain"/>
    <property type="match status" value="1"/>
</dbReference>
<dbReference type="PROSITE" id="PS51007">
    <property type="entry name" value="CYTC"/>
    <property type="match status" value="1"/>
</dbReference>
<keyword evidence="3 6" id="KW-0479">Metal-binding</keyword>
<dbReference type="InterPro" id="IPR013783">
    <property type="entry name" value="Ig-like_fold"/>
</dbReference>
<feature type="region of interest" description="Disordered" evidence="7">
    <location>
        <begin position="192"/>
        <end position="222"/>
    </location>
</feature>
<feature type="compositionally biased region" description="Polar residues" evidence="7">
    <location>
        <begin position="192"/>
        <end position="201"/>
    </location>
</feature>
<organism evidence="10 11">
    <name type="scientific">Algoriphagus pacificus</name>
    <dbReference type="NCBI Taxonomy" id="2811234"/>
    <lineage>
        <taxon>Bacteria</taxon>
        <taxon>Pseudomonadati</taxon>
        <taxon>Bacteroidota</taxon>
        <taxon>Cytophagia</taxon>
        <taxon>Cytophagales</taxon>
        <taxon>Cyclobacteriaceae</taxon>
        <taxon>Algoriphagus</taxon>
    </lineage>
</organism>
<feature type="domain" description="Cytochrome c" evidence="9">
    <location>
        <begin position="650"/>
        <end position="735"/>
    </location>
</feature>
<evidence type="ECO:0000256" key="5">
    <source>
        <dbReference type="ARBA" id="ARBA00023004"/>
    </source>
</evidence>
<dbReference type="InterPro" id="IPR000601">
    <property type="entry name" value="PKD_dom"/>
</dbReference>
<dbReference type="InterPro" id="IPR011041">
    <property type="entry name" value="Quinoprot_gluc/sorb_DH_b-prop"/>
</dbReference>
<keyword evidence="5 6" id="KW-0408">Iron</keyword>
<dbReference type="SMART" id="SM00089">
    <property type="entry name" value="PKD"/>
    <property type="match status" value="1"/>
</dbReference>
<dbReference type="PROSITE" id="PS50093">
    <property type="entry name" value="PKD"/>
    <property type="match status" value="1"/>
</dbReference>
<dbReference type="Proteomes" id="UP000664480">
    <property type="component" value="Unassembled WGS sequence"/>
</dbReference>
<dbReference type="InterPro" id="IPR009056">
    <property type="entry name" value="Cyt_c-like_dom"/>
</dbReference>
<keyword evidence="2 6" id="KW-0349">Heme</keyword>
<sequence>MSHLVNNYSRTLSLLILLISIGISSCQKSEPFDDPNIKPDENRFTKVVLTEGMDEPMEMTFLPGKRVLIVERKGGVKILDENTGEMTLIATIPVNTKYTNKEGVVREAEEGLMGVIAHPDFEKNHWIYLYYADPVDTQHVLARYELDGNTLKEDTKKILLVVPTQREECCHTGGGMVFDQEGNLYLTVGNNTVNPRTGSSNLDERPGFENSDDQRAPGNTNDLRGKILRIHPEDDGTYTIPEGNLFPVGTEKTRPEIYTMGHRNPWRPTLDSETGYLYWGEVGPDASVDSIWGPKGYDEFNQAKGPGFFGWPYFIANNRPYNRHDLATETYGEPFDVNNPVNESVNNTGLRELPTPVIPAFIYYPYGVSEEFPLLGSSGRSATGGPVFRKKDFSKDAPFVFPAYYDGKWLIVDFMRGWIMAVTMDENGDYKSMERFLPEQNFSSAIDMDFGPDGALYVLEYGSAWFRGNSNSRLVKIEFNAGNRKPNVNASADVLAGAVPITSNFSAEGTNDFDDYDQGKLTYTWKITSDNGVSAELEGINASYTFETPGVYQVQLTVTDTKGDSNVANLNLVAGNARPEVSIDFKGKNRTFYFGENSLDYQVTVSDKEDGSTSDGSIKPGEVAVTFDYVPAGFDPIEMASNQSGAESMAVLNIGRNLIEASDCKSCHQYDSTSIGPSYAAVAQKYPNTPENVKMLVSKVINGGSGVWGEHAMSAHPQLSEADAKRMIDYIFSMNEVTPTTASLPLEGSLNPEIPEGEDGQGGFLLRAYYADKGAGNITSLAGEDFVALRNPFLDPQLSEDRKGVQLLTTPSINFFMVGDQSFIGFKDLDLTGIKEITLYLGISDRVGAKGASVEIRLDSPTGQVLGETEKVTSAPNGGFRPPAGVSRKEWMRQNSAKPTATLSAVDGKHDIYFIFKNTDAKSEEILVSVNEIEFKN</sequence>
<keyword evidence="1" id="KW-0813">Transport</keyword>
<dbReference type="RefSeq" id="WP_206585034.1">
    <property type="nucleotide sequence ID" value="NZ_JAFKCU010000001.1"/>
</dbReference>
<evidence type="ECO:0000256" key="4">
    <source>
        <dbReference type="ARBA" id="ARBA00022982"/>
    </source>
</evidence>
<protein>
    <submittedName>
        <fullName evidence="10">PQQ-dependent sugar dehydrogenase</fullName>
    </submittedName>
</protein>
<evidence type="ECO:0000256" key="7">
    <source>
        <dbReference type="SAM" id="MobiDB-lite"/>
    </source>
</evidence>
<evidence type="ECO:0000259" key="8">
    <source>
        <dbReference type="PROSITE" id="PS50093"/>
    </source>
</evidence>
<dbReference type="PRINTS" id="PR00606">
    <property type="entry name" value="CYTCHROMECID"/>
</dbReference>
<dbReference type="PANTHER" id="PTHR19328:SF75">
    <property type="entry name" value="ALDOSE SUGAR DEHYDROGENASE YLII"/>
    <property type="match status" value="1"/>
</dbReference>
<dbReference type="Gene3D" id="2.120.10.30">
    <property type="entry name" value="TolB, C-terminal domain"/>
    <property type="match status" value="1"/>
</dbReference>
<dbReference type="Pfam" id="PF03422">
    <property type="entry name" value="CBM_6"/>
    <property type="match status" value="1"/>
</dbReference>
<dbReference type="InterPro" id="IPR036909">
    <property type="entry name" value="Cyt_c-like_dom_sf"/>
</dbReference>
<dbReference type="InterPro" id="IPR002324">
    <property type="entry name" value="Cyt_c_ID"/>
</dbReference>
<proteinExistence type="predicted"/>
<feature type="compositionally biased region" description="Basic and acidic residues" evidence="7">
    <location>
        <begin position="202"/>
        <end position="215"/>
    </location>
</feature>
<evidence type="ECO:0000259" key="9">
    <source>
        <dbReference type="PROSITE" id="PS51007"/>
    </source>
</evidence>
<dbReference type="InterPro" id="IPR012938">
    <property type="entry name" value="Glc/Sorbosone_DH"/>
</dbReference>
<dbReference type="InterPro" id="IPR022409">
    <property type="entry name" value="PKD/Chitinase_dom"/>
</dbReference>
<evidence type="ECO:0000256" key="2">
    <source>
        <dbReference type="ARBA" id="ARBA00022617"/>
    </source>
</evidence>
<feature type="domain" description="PKD" evidence="8">
    <location>
        <begin position="486"/>
        <end position="572"/>
    </location>
</feature>
<dbReference type="InterPro" id="IPR035986">
    <property type="entry name" value="PKD_dom_sf"/>
</dbReference>
<dbReference type="EMBL" id="JAFKCU010000001">
    <property type="protein sequence ID" value="MBN7814386.1"/>
    <property type="molecule type" value="Genomic_DNA"/>
</dbReference>
<dbReference type="CDD" id="cd04084">
    <property type="entry name" value="CBM6_xylanase-like"/>
    <property type="match status" value="1"/>
</dbReference>
<name>A0ABS3CB96_9BACT</name>
<dbReference type="Pfam" id="PF00034">
    <property type="entry name" value="Cytochrom_C"/>
    <property type="match status" value="1"/>
</dbReference>
<dbReference type="Pfam" id="PF07995">
    <property type="entry name" value="GSDH"/>
    <property type="match status" value="1"/>
</dbReference>
<dbReference type="Gene3D" id="2.60.120.260">
    <property type="entry name" value="Galactose-binding domain-like"/>
    <property type="match status" value="1"/>
</dbReference>
<evidence type="ECO:0000256" key="1">
    <source>
        <dbReference type="ARBA" id="ARBA00022448"/>
    </source>
</evidence>
<evidence type="ECO:0000313" key="11">
    <source>
        <dbReference type="Proteomes" id="UP000664480"/>
    </source>
</evidence>
<dbReference type="SUPFAM" id="SSF50952">
    <property type="entry name" value="Soluble quinoprotein glucose dehydrogenase"/>
    <property type="match status" value="1"/>
</dbReference>
<gene>
    <name evidence="10" type="ORF">J0A69_03045</name>
</gene>
<dbReference type="CDD" id="cd00146">
    <property type="entry name" value="PKD"/>
    <property type="match status" value="1"/>
</dbReference>
<evidence type="ECO:0000256" key="6">
    <source>
        <dbReference type="PROSITE-ProRule" id="PRU00433"/>
    </source>
</evidence>